<evidence type="ECO:0000313" key="6">
    <source>
        <dbReference type="EMBL" id="MBP2236262.1"/>
    </source>
</evidence>
<dbReference type="RefSeq" id="WP_028002612.1">
    <property type="nucleotide sequence ID" value="NZ_JAGILA010000003.1"/>
</dbReference>
<keyword evidence="7" id="KW-1185">Reference proteome</keyword>
<keyword evidence="4" id="KW-0653">Protein transport</keyword>
<comment type="subcellular location">
    <subcellularLocation>
        <location evidence="1">Cytoplasm</location>
    </subcellularLocation>
</comment>
<evidence type="ECO:0000256" key="4">
    <source>
        <dbReference type="ARBA" id="ARBA00022927"/>
    </source>
</evidence>
<evidence type="ECO:0000256" key="3">
    <source>
        <dbReference type="ARBA" id="ARBA00022490"/>
    </source>
</evidence>
<accession>A0ABS4R041</accession>
<dbReference type="InterPro" id="IPR012842">
    <property type="entry name" value="T3SS_SctL/SctL2"/>
</dbReference>
<evidence type="ECO:0000256" key="2">
    <source>
        <dbReference type="ARBA" id="ARBA00022448"/>
    </source>
</evidence>
<comment type="caution">
    <text evidence="6">The sequence shown here is derived from an EMBL/GenBank/DDBJ whole genome shotgun (WGS) entry which is preliminary data.</text>
</comment>
<evidence type="ECO:0000256" key="5">
    <source>
        <dbReference type="ARBA" id="ARBA00024335"/>
    </source>
</evidence>
<reference evidence="6 7" key="1">
    <citation type="submission" date="2021-03" db="EMBL/GenBank/DDBJ databases">
        <title>Genomic Encyclopedia of Type Strains, Phase IV (KMG-IV): sequencing the most valuable type-strain genomes for metagenomic binning, comparative biology and taxonomic classification.</title>
        <authorList>
            <person name="Goeker M."/>
        </authorList>
    </citation>
    <scope>NUCLEOTIDE SEQUENCE [LARGE SCALE GENOMIC DNA]</scope>
    <source>
        <strain evidence="6 7">DSM 13372</strain>
    </source>
</reference>
<name>A0ABS4R041_9HYPH</name>
<proteinExistence type="inferred from homology"/>
<evidence type="ECO:0000256" key="1">
    <source>
        <dbReference type="ARBA" id="ARBA00004496"/>
    </source>
</evidence>
<comment type="similarity">
    <text evidence="5">Belongs to the SctL stator family.</text>
</comment>
<sequence>MTELRRRSRVIPAREFGLVSEAAALAAAAREAAAIETAKASEVREAAREDGYRAGYAEGLRRATEGFAAAAAKAEKALFNIESLVTPIVLRSVARIVGSLDADERVRRLVTQAIAETAETQRVTLRVAAGEAAVVRKAIEGLDQRIDVVADQFLSAGEIVMETPASRAHIGVREQIAALMEAAERG</sequence>
<dbReference type="EMBL" id="JAGILA010000003">
    <property type="protein sequence ID" value="MBP2236262.1"/>
    <property type="molecule type" value="Genomic_DNA"/>
</dbReference>
<gene>
    <name evidence="6" type="ORF">J2Z31_002776</name>
</gene>
<evidence type="ECO:0000313" key="7">
    <source>
        <dbReference type="Proteomes" id="UP000730739"/>
    </source>
</evidence>
<organism evidence="6 7">
    <name type="scientific">Sinorhizobium kostiense</name>
    <dbReference type="NCBI Taxonomy" id="76747"/>
    <lineage>
        <taxon>Bacteria</taxon>
        <taxon>Pseudomonadati</taxon>
        <taxon>Pseudomonadota</taxon>
        <taxon>Alphaproteobacteria</taxon>
        <taxon>Hyphomicrobiales</taxon>
        <taxon>Rhizobiaceae</taxon>
        <taxon>Sinorhizobium/Ensifer group</taxon>
        <taxon>Sinorhizobium</taxon>
    </lineage>
</organism>
<dbReference type="Proteomes" id="UP000730739">
    <property type="component" value="Unassembled WGS sequence"/>
</dbReference>
<protein>
    <submittedName>
        <fullName evidence="6">Type III secretion protein L</fullName>
    </submittedName>
</protein>
<dbReference type="NCBIfam" id="TIGR02499">
    <property type="entry name" value="HrpE_YscL_not"/>
    <property type="match status" value="1"/>
</dbReference>
<keyword evidence="2" id="KW-0813">Transport</keyword>
<keyword evidence="3" id="KW-0963">Cytoplasm</keyword>